<evidence type="ECO:0000313" key="17">
    <source>
        <dbReference type="EMBL" id="RGD67188.1"/>
    </source>
</evidence>
<dbReference type="NCBIfam" id="TIGR01144">
    <property type="entry name" value="ATP_synt_b"/>
    <property type="match status" value="1"/>
</dbReference>
<evidence type="ECO:0000256" key="15">
    <source>
        <dbReference type="SAM" id="Coils"/>
    </source>
</evidence>
<dbReference type="CDD" id="cd06503">
    <property type="entry name" value="ATP-synt_Fo_b"/>
    <property type="match status" value="1"/>
</dbReference>
<evidence type="ECO:0000313" key="16">
    <source>
        <dbReference type="EMBL" id="CUP07499.1"/>
    </source>
</evidence>
<comment type="subunit">
    <text evidence="13">F-type ATPases have 2 components, F(1) - the catalytic core - and F(0) - the membrane proton channel. F(1) has five subunits: alpha(3), beta(3), gamma(1), delta(1), epsilon(1). F(0) has three main subunits: a(1), b(2) and c(10-14). The alpha and beta chains form an alternating ring which encloses part of the gamma chain. F(1) is attached to F(0) by a central stalk formed by the gamma and epsilon chains, while a peripheral stalk is formed by the delta and b chains.</text>
</comment>
<evidence type="ECO:0000313" key="18">
    <source>
        <dbReference type="EMBL" id="RGI98435.1"/>
    </source>
</evidence>
<dbReference type="RefSeq" id="WP_002605127.1">
    <property type="nucleotide sequence ID" value="NZ_CABIXC010000017.1"/>
</dbReference>
<dbReference type="InterPro" id="IPR050059">
    <property type="entry name" value="ATP_synthase_B_chain"/>
</dbReference>
<proteinExistence type="inferred from homology"/>
<name>A0A174KE47_9FIRM</name>
<keyword evidence="6 13" id="KW-0375">Hydrogen ion transport</keyword>
<keyword evidence="2 13" id="KW-0813">Transport</keyword>
<keyword evidence="7 13" id="KW-1133">Transmembrane helix</keyword>
<evidence type="ECO:0000256" key="7">
    <source>
        <dbReference type="ARBA" id="ARBA00022989"/>
    </source>
</evidence>
<evidence type="ECO:0000313" key="23">
    <source>
        <dbReference type="Proteomes" id="UP000263014"/>
    </source>
</evidence>
<evidence type="ECO:0000256" key="5">
    <source>
        <dbReference type="ARBA" id="ARBA00022692"/>
    </source>
</evidence>
<keyword evidence="10 13" id="KW-0066">ATP synthesis</keyword>
<reference evidence="21 22" key="2">
    <citation type="submission" date="2018-08" db="EMBL/GenBank/DDBJ databases">
        <title>A genome reference for cultivated species of the human gut microbiota.</title>
        <authorList>
            <person name="Zou Y."/>
            <person name="Xue W."/>
            <person name="Luo G."/>
        </authorList>
    </citation>
    <scope>NUCLEOTIDE SEQUENCE [LARGE SCALE GENOMIC DNA]</scope>
    <source>
        <strain evidence="17 21">AF19-13AC</strain>
        <strain evidence="19 22">TF05-11AC</strain>
        <strain evidence="18 23">TM09-12</strain>
    </source>
</reference>
<dbReference type="Proteomes" id="UP000261023">
    <property type="component" value="Unassembled WGS sequence"/>
</dbReference>
<reference evidence="16 20" key="1">
    <citation type="submission" date="2015-09" db="EMBL/GenBank/DDBJ databases">
        <authorList>
            <consortium name="Pathogen Informatics"/>
        </authorList>
    </citation>
    <scope>NUCLEOTIDE SEQUENCE [LARGE SCALE GENOMIC DNA]</scope>
    <source>
        <strain evidence="16 20">2789STDY5608850</strain>
    </source>
</reference>
<evidence type="ECO:0000256" key="14">
    <source>
        <dbReference type="RuleBase" id="RU003848"/>
    </source>
</evidence>
<evidence type="ECO:0000256" key="10">
    <source>
        <dbReference type="ARBA" id="ARBA00023310"/>
    </source>
</evidence>
<dbReference type="GO" id="GO:0045259">
    <property type="term" value="C:proton-transporting ATP synthase complex"/>
    <property type="evidence" value="ECO:0007669"/>
    <property type="project" value="UniProtKB-KW"/>
</dbReference>
<keyword evidence="4 13" id="KW-0138">CF(0)</keyword>
<dbReference type="InterPro" id="IPR028987">
    <property type="entry name" value="ATP_synth_B-like_membr_sf"/>
</dbReference>
<evidence type="ECO:0000256" key="6">
    <source>
        <dbReference type="ARBA" id="ARBA00022781"/>
    </source>
</evidence>
<evidence type="ECO:0000256" key="8">
    <source>
        <dbReference type="ARBA" id="ARBA00023065"/>
    </source>
</evidence>
<comment type="similarity">
    <text evidence="1 13 14">Belongs to the ATPase B chain family.</text>
</comment>
<dbReference type="EMBL" id="QTJW01000028">
    <property type="protein sequence ID" value="RGD67188.1"/>
    <property type="molecule type" value="Genomic_DNA"/>
</dbReference>
<keyword evidence="8 13" id="KW-0406">Ion transport</keyword>
<keyword evidence="15" id="KW-0175">Coiled coil</keyword>
<dbReference type="Proteomes" id="UP000261257">
    <property type="component" value="Unassembled WGS sequence"/>
</dbReference>
<keyword evidence="9 13" id="KW-0472">Membrane</keyword>
<dbReference type="InterPro" id="IPR005864">
    <property type="entry name" value="ATP_synth_F0_bsu_bac"/>
</dbReference>
<dbReference type="OrthoDB" id="1766706at2"/>
<dbReference type="AlphaFoldDB" id="A0A174KE47"/>
<dbReference type="EMBL" id="CYZE01000017">
    <property type="protein sequence ID" value="CUP07499.1"/>
    <property type="molecule type" value="Genomic_DNA"/>
</dbReference>
<evidence type="ECO:0000256" key="2">
    <source>
        <dbReference type="ARBA" id="ARBA00022448"/>
    </source>
</evidence>
<dbReference type="PANTHER" id="PTHR33445">
    <property type="entry name" value="ATP SYNTHASE SUBUNIT B', CHLOROPLASTIC"/>
    <property type="match status" value="1"/>
</dbReference>
<evidence type="ECO:0000313" key="19">
    <source>
        <dbReference type="EMBL" id="RGM01705.1"/>
    </source>
</evidence>
<comment type="function">
    <text evidence="13">Component of the F(0) channel, it forms part of the peripheral stalk, linking F(1) to F(0).</text>
</comment>
<dbReference type="Gene3D" id="1.20.5.620">
    <property type="entry name" value="F1F0 ATP synthase subunit B, membrane domain"/>
    <property type="match status" value="1"/>
</dbReference>
<dbReference type="Proteomes" id="UP000263014">
    <property type="component" value="Unassembled WGS sequence"/>
</dbReference>
<dbReference type="HAMAP" id="MF_01398">
    <property type="entry name" value="ATP_synth_b_bprime"/>
    <property type="match status" value="1"/>
</dbReference>
<comment type="subcellular location">
    <subcellularLocation>
        <location evidence="13">Cell membrane</location>
        <topology evidence="13">Single-pass membrane protein</topology>
    </subcellularLocation>
    <subcellularLocation>
        <location evidence="12">Endomembrane system</location>
        <topology evidence="12">Single-pass membrane protein</topology>
    </subcellularLocation>
</comment>
<protein>
    <recommendedName>
        <fullName evidence="13">ATP synthase subunit b</fullName>
    </recommendedName>
    <alternativeName>
        <fullName evidence="13">ATP synthase F(0) sector subunit b</fullName>
    </alternativeName>
    <alternativeName>
        <fullName evidence="13">ATPase subunit I</fullName>
    </alternativeName>
    <alternativeName>
        <fullName evidence="13">F-type ATPase subunit b</fullName>
        <shortName evidence="13">F-ATPase subunit b</shortName>
    </alternativeName>
</protein>
<evidence type="ECO:0000256" key="3">
    <source>
        <dbReference type="ARBA" id="ARBA00022475"/>
    </source>
</evidence>
<comment type="function">
    <text evidence="11 13">F(1)F(0) ATP synthase produces ATP from ADP in the presence of a proton or sodium gradient. F-type ATPases consist of two structural domains, F(1) containing the extramembraneous catalytic core and F(0) containing the membrane proton channel, linked together by a central stalk and a peripheral stalk. During catalysis, ATP synthesis in the catalytic domain of F(1) is coupled via a rotary mechanism of the central stalk subunits to proton translocation.</text>
</comment>
<dbReference type="SUPFAM" id="SSF81573">
    <property type="entry name" value="F1F0 ATP synthase subunit B, membrane domain"/>
    <property type="match status" value="1"/>
</dbReference>
<evidence type="ECO:0000256" key="11">
    <source>
        <dbReference type="ARBA" id="ARBA00025198"/>
    </source>
</evidence>
<evidence type="ECO:0000313" key="22">
    <source>
        <dbReference type="Proteomes" id="UP000261257"/>
    </source>
</evidence>
<dbReference type="GO" id="GO:0012505">
    <property type="term" value="C:endomembrane system"/>
    <property type="evidence" value="ECO:0007669"/>
    <property type="project" value="UniProtKB-SubCell"/>
</dbReference>
<sequence>MERLLGFDPQLLFDAFVTGINVFILFFALSYLLFNTVRDVLERRRQKIAGELKSAADDKEAARAMKEEYQTRLTSVNKEAEQILEDARKRAKQREAEILTEAREEANRIIERGNREVELERKKALDDMKEQIISIASVMAGKVVAASIDTTVSDALIEETLKEMGESTWQS</sequence>
<dbReference type="GO" id="GO:0005886">
    <property type="term" value="C:plasma membrane"/>
    <property type="evidence" value="ECO:0007669"/>
    <property type="project" value="UniProtKB-SubCell"/>
</dbReference>
<dbReference type="GO" id="GO:0046961">
    <property type="term" value="F:proton-transporting ATPase activity, rotational mechanism"/>
    <property type="evidence" value="ECO:0007669"/>
    <property type="project" value="TreeGrafter"/>
</dbReference>
<evidence type="ECO:0000256" key="12">
    <source>
        <dbReference type="ARBA" id="ARBA00037847"/>
    </source>
</evidence>
<evidence type="ECO:0000256" key="13">
    <source>
        <dbReference type="HAMAP-Rule" id="MF_01398"/>
    </source>
</evidence>
<dbReference type="EMBL" id="QSON01000016">
    <property type="protein sequence ID" value="RGI98435.1"/>
    <property type="molecule type" value="Genomic_DNA"/>
</dbReference>
<dbReference type="PANTHER" id="PTHR33445:SF1">
    <property type="entry name" value="ATP SYNTHASE SUBUNIT B"/>
    <property type="match status" value="1"/>
</dbReference>
<gene>
    <name evidence="16" type="primary">atpF_1</name>
    <name evidence="13 17" type="synonym">atpF</name>
    <name evidence="17" type="ORF">DWX31_28805</name>
    <name evidence="19" type="ORF">DXC39_18720</name>
    <name evidence="18" type="ORF">DXD79_25645</name>
    <name evidence="16" type="ORF">ERS852407_04891</name>
</gene>
<dbReference type="EMBL" id="QSSQ01000021">
    <property type="protein sequence ID" value="RGM01705.1"/>
    <property type="molecule type" value="Genomic_DNA"/>
</dbReference>
<keyword evidence="3 13" id="KW-1003">Cell membrane</keyword>
<evidence type="ECO:0000256" key="1">
    <source>
        <dbReference type="ARBA" id="ARBA00005513"/>
    </source>
</evidence>
<dbReference type="Proteomes" id="UP000095651">
    <property type="component" value="Unassembled WGS sequence"/>
</dbReference>
<dbReference type="InterPro" id="IPR002146">
    <property type="entry name" value="ATP_synth_b/b'su_bac/chlpt"/>
</dbReference>
<evidence type="ECO:0000256" key="9">
    <source>
        <dbReference type="ARBA" id="ARBA00023136"/>
    </source>
</evidence>
<evidence type="ECO:0000256" key="4">
    <source>
        <dbReference type="ARBA" id="ARBA00022547"/>
    </source>
</evidence>
<organism evidence="16 20">
    <name type="scientific">Hungatella hathewayi</name>
    <dbReference type="NCBI Taxonomy" id="154046"/>
    <lineage>
        <taxon>Bacteria</taxon>
        <taxon>Bacillati</taxon>
        <taxon>Bacillota</taxon>
        <taxon>Clostridia</taxon>
        <taxon>Lachnospirales</taxon>
        <taxon>Lachnospiraceae</taxon>
        <taxon>Hungatella</taxon>
    </lineage>
</organism>
<dbReference type="GO" id="GO:0016787">
    <property type="term" value="F:hydrolase activity"/>
    <property type="evidence" value="ECO:0007669"/>
    <property type="project" value="UniProtKB-KW"/>
</dbReference>
<feature type="transmembrane region" description="Helical" evidence="13">
    <location>
        <begin position="12"/>
        <end position="34"/>
    </location>
</feature>
<feature type="coiled-coil region" evidence="15">
    <location>
        <begin position="52"/>
        <end position="123"/>
    </location>
</feature>
<evidence type="ECO:0000313" key="20">
    <source>
        <dbReference type="Proteomes" id="UP000095651"/>
    </source>
</evidence>
<dbReference type="GO" id="GO:0046933">
    <property type="term" value="F:proton-transporting ATP synthase activity, rotational mechanism"/>
    <property type="evidence" value="ECO:0007669"/>
    <property type="project" value="UniProtKB-UniRule"/>
</dbReference>
<dbReference type="Pfam" id="PF00430">
    <property type="entry name" value="ATP-synt_B"/>
    <property type="match status" value="1"/>
</dbReference>
<keyword evidence="5 13" id="KW-0812">Transmembrane</keyword>
<accession>A0A174KE47</accession>
<keyword evidence="17" id="KW-0378">Hydrolase</keyword>
<evidence type="ECO:0000313" key="21">
    <source>
        <dbReference type="Proteomes" id="UP000261023"/>
    </source>
</evidence>